<dbReference type="PANTHER" id="PTHR30055:SF234">
    <property type="entry name" value="HTH-TYPE TRANSCRIPTIONAL REGULATOR BETI"/>
    <property type="match status" value="1"/>
</dbReference>
<keyword evidence="3" id="KW-0804">Transcription</keyword>
<dbReference type="AlphaFoldDB" id="A0A3N1CUP8"/>
<reference evidence="6 7" key="1">
    <citation type="submission" date="2018-11" db="EMBL/GenBank/DDBJ databases">
        <title>Sequencing the genomes of 1000 actinobacteria strains.</title>
        <authorList>
            <person name="Klenk H.-P."/>
        </authorList>
    </citation>
    <scope>NUCLEOTIDE SEQUENCE [LARGE SCALE GENOMIC DNA]</scope>
    <source>
        <strain evidence="6 7">DSM 44254</strain>
    </source>
</reference>
<evidence type="ECO:0000256" key="3">
    <source>
        <dbReference type="ARBA" id="ARBA00023163"/>
    </source>
</evidence>
<dbReference type="InterPro" id="IPR050109">
    <property type="entry name" value="HTH-type_TetR-like_transc_reg"/>
</dbReference>
<name>A0A3N1CUP8_9ACTN</name>
<dbReference type="EMBL" id="RJKE01000001">
    <property type="protein sequence ID" value="ROO85026.1"/>
    <property type="molecule type" value="Genomic_DNA"/>
</dbReference>
<evidence type="ECO:0000313" key="6">
    <source>
        <dbReference type="EMBL" id="ROO85026.1"/>
    </source>
</evidence>
<dbReference type="Proteomes" id="UP000272400">
    <property type="component" value="Unassembled WGS sequence"/>
</dbReference>
<dbReference type="PROSITE" id="PS50977">
    <property type="entry name" value="HTH_TETR_2"/>
    <property type="match status" value="1"/>
</dbReference>
<evidence type="ECO:0000256" key="4">
    <source>
        <dbReference type="PROSITE-ProRule" id="PRU00335"/>
    </source>
</evidence>
<gene>
    <name evidence="6" type="ORF">EDD29_2561</name>
</gene>
<dbReference type="PANTHER" id="PTHR30055">
    <property type="entry name" value="HTH-TYPE TRANSCRIPTIONAL REGULATOR RUTR"/>
    <property type="match status" value="1"/>
</dbReference>
<dbReference type="InterPro" id="IPR036271">
    <property type="entry name" value="Tet_transcr_reg_TetR-rel_C_sf"/>
</dbReference>
<sequence length="188" mass="21252">MDDAERDRVVEAATRLFAELGYDQTDSTLIAETAGVSAADVRREFGGRRELYIEVFRRLQAAEWLLLRAYTEGGVDREGAHRFIDAYIDFSLEHREHAALWTQRRMNDAADLREVETEFVVPQTAASLEAFAALFDDGVDPELMIWSVTWIVQAFTLAGLPGTAERVGPRSVARFRAHLHSLVDRALR</sequence>
<keyword evidence="2 4" id="KW-0238">DNA-binding</keyword>
<dbReference type="SUPFAM" id="SSF48498">
    <property type="entry name" value="Tetracyclin repressor-like, C-terminal domain"/>
    <property type="match status" value="1"/>
</dbReference>
<dbReference type="OrthoDB" id="3404594at2"/>
<proteinExistence type="predicted"/>
<dbReference type="InterPro" id="IPR001647">
    <property type="entry name" value="HTH_TetR"/>
</dbReference>
<evidence type="ECO:0000256" key="1">
    <source>
        <dbReference type="ARBA" id="ARBA00023015"/>
    </source>
</evidence>
<dbReference type="RefSeq" id="WP_123664575.1">
    <property type="nucleotide sequence ID" value="NZ_RJKE01000001.1"/>
</dbReference>
<evidence type="ECO:0000313" key="7">
    <source>
        <dbReference type="Proteomes" id="UP000272400"/>
    </source>
</evidence>
<feature type="domain" description="HTH tetR-type" evidence="5">
    <location>
        <begin position="3"/>
        <end position="63"/>
    </location>
</feature>
<protein>
    <submittedName>
        <fullName evidence="6">TetR family transcriptional regulator</fullName>
    </submittedName>
</protein>
<organism evidence="6 7">
    <name type="scientific">Actinocorallia herbida</name>
    <dbReference type="NCBI Taxonomy" id="58109"/>
    <lineage>
        <taxon>Bacteria</taxon>
        <taxon>Bacillati</taxon>
        <taxon>Actinomycetota</taxon>
        <taxon>Actinomycetes</taxon>
        <taxon>Streptosporangiales</taxon>
        <taxon>Thermomonosporaceae</taxon>
        <taxon>Actinocorallia</taxon>
    </lineage>
</organism>
<dbReference type="Gene3D" id="1.10.357.10">
    <property type="entry name" value="Tetracycline Repressor, domain 2"/>
    <property type="match status" value="1"/>
</dbReference>
<dbReference type="GO" id="GO:0003700">
    <property type="term" value="F:DNA-binding transcription factor activity"/>
    <property type="evidence" value="ECO:0007669"/>
    <property type="project" value="TreeGrafter"/>
</dbReference>
<accession>A0A3N1CUP8</accession>
<dbReference type="PRINTS" id="PR00455">
    <property type="entry name" value="HTHTETR"/>
</dbReference>
<dbReference type="Pfam" id="PF00440">
    <property type="entry name" value="TetR_N"/>
    <property type="match status" value="1"/>
</dbReference>
<dbReference type="SUPFAM" id="SSF46689">
    <property type="entry name" value="Homeodomain-like"/>
    <property type="match status" value="1"/>
</dbReference>
<dbReference type="GO" id="GO:0000976">
    <property type="term" value="F:transcription cis-regulatory region binding"/>
    <property type="evidence" value="ECO:0007669"/>
    <property type="project" value="TreeGrafter"/>
</dbReference>
<dbReference type="InterPro" id="IPR009057">
    <property type="entry name" value="Homeodomain-like_sf"/>
</dbReference>
<evidence type="ECO:0000259" key="5">
    <source>
        <dbReference type="PROSITE" id="PS50977"/>
    </source>
</evidence>
<evidence type="ECO:0000256" key="2">
    <source>
        <dbReference type="ARBA" id="ARBA00023125"/>
    </source>
</evidence>
<comment type="caution">
    <text evidence="6">The sequence shown here is derived from an EMBL/GenBank/DDBJ whole genome shotgun (WGS) entry which is preliminary data.</text>
</comment>
<feature type="DNA-binding region" description="H-T-H motif" evidence="4">
    <location>
        <begin position="26"/>
        <end position="45"/>
    </location>
</feature>
<keyword evidence="7" id="KW-1185">Reference proteome</keyword>
<keyword evidence="1" id="KW-0805">Transcription regulation</keyword>